<evidence type="ECO:0000259" key="1">
    <source>
        <dbReference type="PROSITE" id="PS50181"/>
    </source>
</evidence>
<proteinExistence type="predicted"/>
<comment type="caution">
    <text evidence="2">The sequence shown here is derived from an EMBL/GenBank/DDBJ whole genome shotgun (WGS) entry which is preliminary data.</text>
</comment>
<dbReference type="InterPro" id="IPR036047">
    <property type="entry name" value="F-box-like_dom_sf"/>
</dbReference>
<sequence length="253" mass="29090">MNQTIPHSASRCISCGEFVAAINDWMKKYYASQNGIQLSDVSEDIGDWGKIIFQSPTKAFLFHTCCWSLLIKQFENEAIDLRRLFEVCRDRPCSEKDYKFSNAPNGFIMRDARWKPLWFGGSGGPWYPLKKPRTRYTGNATRELKSIQRSKTLYCNLSSSNIDCISALPIEIRLEIASYLLTADFFTLRAVSRGMAAIFSLQSFWKTRFHINGDRGFLCYLTEGPQGHQKKNWRSIYHCTARCDTSDSLLLRA</sequence>
<organism evidence="2 3">
    <name type="scientific">Penicillium salamii</name>
    <dbReference type="NCBI Taxonomy" id="1612424"/>
    <lineage>
        <taxon>Eukaryota</taxon>
        <taxon>Fungi</taxon>
        <taxon>Dikarya</taxon>
        <taxon>Ascomycota</taxon>
        <taxon>Pezizomycotina</taxon>
        <taxon>Eurotiomycetes</taxon>
        <taxon>Eurotiomycetidae</taxon>
        <taxon>Eurotiales</taxon>
        <taxon>Aspergillaceae</taxon>
        <taxon>Penicillium</taxon>
    </lineage>
</organism>
<dbReference type="EMBL" id="CAJVPD010000251">
    <property type="protein sequence ID" value="CAG8399139.1"/>
    <property type="molecule type" value="Genomic_DNA"/>
</dbReference>
<dbReference type="Gene3D" id="1.20.1280.50">
    <property type="match status" value="1"/>
</dbReference>
<protein>
    <recommendedName>
        <fullName evidence="1">F-box domain-containing protein</fullName>
    </recommendedName>
</protein>
<accession>A0A9W4JHD4</accession>
<dbReference type="Pfam" id="PF12937">
    <property type="entry name" value="F-box-like"/>
    <property type="match status" value="1"/>
</dbReference>
<dbReference type="InterPro" id="IPR001810">
    <property type="entry name" value="F-box_dom"/>
</dbReference>
<dbReference type="SUPFAM" id="SSF81383">
    <property type="entry name" value="F-box domain"/>
    <property type="match status" value="1"/>
</dbReference>
<dbReference type="Proteomes" id="UP001152592">
    <property type="component" value="Unassembled WGS sequence"/>
</dbReference>
<evidence type="ECO:0000313" key="3">
    <source>
        <dbReference type="Proteomes" id="UP001152592"/>
    </source>
</evidence>
<dbReference type="SMART" id="SM00256">
    <property type="entry name" value="FBOX"/>
    <property type="match status" value="1"/>
</dbReference>
<dbReference type="AlphaFoldDB" id="A0A9W4JHD4"/>
<gene>
    <name evidence="2" type="ORF">PSALAMII_LOCUS7487</name>
</gene>
<evidence type="ECO:0000313" key="2">
    <source>
        <dbReference type="EMBL" id="CAG8399139.1"/>
    </source>
</evidence>
<feature type="domain" description="F-box" evidence="1">
    <location>
        <begin position="162"/>
        <end position="208"/>
    </location>
</feature>
<reference evidence="2" key="1">
    <citation type="submission" date="2021-07" db="EMBL/GenBank/DDBJ databases">
        <authorList>
            <person name="Branca A.L. A."/>
        </authorList>
    </citation>
    <scope>NUCLEOTIDE SEQUENCE</scope>
</reference>
<dbReference type="PROSITE" id="PS50181">
    <property type="entry name" value="FBOX"/>
    <property type="match status" value="1"/>
</dbReference>
<dbReference type="OrthoDB" id="529194at2759"/>
<name>A0A9W4JHD4_9EURO</name>